<dbReference type="EMBL" id="JAFEMC010000001">
    <property type="protein sequence ID" value="MBM6574826.1"/>
    <property type="molecule type" value="Genomic_DNA"/>
</dbReference>
<proteinExistence type="predicted"/>
<accession>A0ABS2D1N9</accession>
<feature type="region of interest" description="Disordered" evidence="1">
    <location>
        <begin position="1"/>
        <end position="48"/>
    </location>
</feature>
<feature type="compositionally biased region" description="Basic residues" evidence="1">
    <location>
        <begin position="76"/>
        <end position="96"/>
    </location>
</feature>
<evidence type="ECO:0000313" key="3">
    <source>
        <dbReference type="EMBL" id="MBM6574826.1"/>
    </source>
</evidence>
<dbReference type="RefSeq" id="WP_204193168.1">
    <property type="nucleotide sequence ID" value="NZ_JAFEMC010000001.1"/>
</dbReference>
<name>A0ABS2D1N9_9SPHN</name>
<keyword evidence="4" id="KW-1185">Reference proteome</keyword>
<feature type="compositionally biased region" description="Pro residues" evidence="1">
    <location>
        <begin position="17"/>
        <end position="33"/>
    </location>
</feature>
<evidence type="ECO:0000256" key="2">
    <source>
        <dbReference type="SAM" id="Phobius"/>
    </source>
</evidence>
<evidence type="ECO:0000256" key="1">
    <source>
        <dbReference type="SAM" id="MobiDB-lite"/>
    </source>
</evidence>
<protein>
    <submittedName>
        <fullName evidence="3">Uncharacterized protein</fullName>
    </submittedName>
</protein>
<keyword evidence="2" id="KW-0472">Membrane</keyword>
<keyword evidence="2" id="KW-0812">Transmembrane</keyword>
<organism evidence="3 4">
    <name type="scientific">Sphingomonas longa</name>
    <dbReference type="NCBI Taxonomy" id="2778730"/>
    <lineage>
        <taxon>Bacteria</taxon>
        <taxon>Pseudomonadati</taxon>
        <taxon>Pseudomonadota</taxon>
        <taxon>Alphaproteobacteria</taxon>
        <taxon>Sphingomonadales</taxon>
        <taxon>Sphingomonadaceae</taxon>
        <taxon>Sphingomonas</taxon>
    </lineage>
</organism>
<comment type="caution">
    <text evidence="3">The sequence shown here is derived from an EMBL/GenBank/DDBJ whole genome shotgun (WGS) entry which is preliminary data.</text>
</comment>
<dbReference type="Proteomes" id="UP000763641">
    <property type="component" value="Unassembled WGS sequence"/>
</dbReference>
<keyword evidence="2" id="KW-1133">Transmembrane helix</keyword>
<evidence type="ECO:0000313" key="4">
    <source>
        <dbReference type="Proteomes" id="UP000763641"/>
    </source>
</evidence>
<reference evidence="3 4" key="1">
    <citation type="submission" date="2020-12" db="EMBL/GenBank/DDBJ databases">
        <title>Sphingomonas sp.</title>
        <authorList>
            <person name="Kim M.K."/>
        </authorList>
    </citation>
    <scope>NUCLEOTIDE SEQUENCE [LARGE SCALE GENOMIC DNA]</scope>
    <source>
        <strain evidence="3 4">BT552</strain>
    </source>
</reference>
<feature type="transmembrane region" description="Helical" evidence="2">
    <location>
        <begin position="50"/>
        <end position="71"/>
    </location>
</feature>
<gene>
    <name evidence="3" type="ORF">ILT43_00450</name>
</gene>
<sequence length="96" mass="9672">MTHTPPVPAGNQSPYPLQTPPKPHTEHAPPPGDPRVAATPPAGKSPNMGLIALAAGLGLGLAAVAGGLFVASRDSGKRKKPKRKPKPGPKAKKPAA</sequence>
<feature type="region of interest" description="Disordered" evidence="1">
    <location>
        <begin position="70"/>
        <end position="96"/>
    </location>
</feature>